<keyword evidence="7" id="KW-0479">Metal-binding</keyword>
<keyword evidence="12" id="KW-1185">Reference proteome</keyword>
<dbReference type="CDD" id="cd11299">
    <property type="entry name" value="O-FucT_plant"/>
    <property type="match status" value="1"/>
</dbReference>
<protein>
    <recommendedName>
        <fullName evidence="6">O-fucosyltransferase family protein</fullName>
    </recommendedName>
</protein>
<keyword evidence="4" id="KW-0294">Fucose metabolism</keyword>
<feature type="region of interest" description="Disordered" evidence="8">
    <location>
        <begin position="724"/>
        <end position="803"/>
    </location>
</feature>
<sequence length="803" mass="89858">MRGRSWPVNVGGGGAGKGGTSPIVGRVVHGAAAAALRWRVALLLVPLVYVALMLVFVGWWNLEAVPVRVGVPVLKRAPPPGSVYRSPQVFQKLWPFMQSEFNHSNALMMAWHQKTTQKWKPCLRKRSLQAELSPSNGFLIIEANGGLNQQRLSISDAVAVAGILNATLVIPIFHFNSVWCDSSKFKDIFDEEYFIETLKNHVRVVKELPQDMLQRFDNNISNILNMRTKALSSKAYYLQKVLPKLLENGAVRIAPFSYRLAHSVPSSIQRLRCLTNYEALRFSPPIRTLAERMIDRMVKNSSSNGGKYISVHLRFEKDMVAFSCCTYDGGQQEKTEMDKARERGWRGKFNKPGRVIRPEANRRNGKCPLTPLEVGMMLRGMGFGNTTTIYVASGKIYNAQKYMAPLHQLFPLLETKETLASADELAPFKGHSSRLAALDYTVCAHSEVFVTTQGGNFPHFLMGHRRYFNGHSKTIKPDKRKLVLSFDNPNIRWDRFKHHMQEIFRHSDLKGVGLRKRDGVPDESPPRGGEAARCEGSPDHRRPMVQGMGSAGRGCDGREVLPSEVEDKLKALKEKSKETESEDQKPEPATEVLFLCSYEGCGKTFIDAGALKKHAHIHGEKQHVCQYEGCGKNTMVDMGKHAPPVEKPHTSKAAAAANGSASAERPYACPYEGCEKAYIHEYKLNLHLRKEHPGHNSEENGKPAPVVGHGLEEASDQEVYITKGGKNSKRSKPSVAPQMPPAKITNRKGNSVPTNMPAVKKQWASKDVYEEDSEETEEDRDNAEEDGWRYQMNGDDEETEDEE</sequence>
<dbReference type="GO" id="GO:0016757">
    <property type="term" value="F:glycosyltransferase activity"/>
    <property type="evidence" value="ECO:0007669"/>
    <property type="project" value="UniProtKB-KW"/>
</dbReference>
<evidence type="ECO:0000256" key="8">
    <source>
        <dbReference type="SAM" id="MobiDB-lite"/>
    </source>
</evidence>
<dbReference type="EMBL" id="CP097511">
    <property type="protein sequence ID" value="URE48772.1"/>
    <property type="molecule type" value="Genomic_DNA"/>
</dbReference>
<evidence type="ECO:0000256" key="6">
    <source>
        <dbReference type="ARBA" id="ARBA00030350"/>
    </source>
</evidence>
<keyword evidence="7" id="KW-0863">Zinc-finger</keyword>
<evidence type="ECO:0000256" key="2">
    <source>
        <dbReference type="ARBA" id="ARBA00022676"/>
    </source>
</evidence>
<dbReference type="InterPro" id="IPR013087">
    <property type="entry name" value="Znf_C2H2_type"/>
</dbReference>
<evidence type="ECO:0000256" key="3">
    <source>
        <dbReference type="ARBA" id="ARBA00022679"/>
    </source>
</evidence>
<feature type="region of interest" description="Disordered" evidence="8">
    <location>
        <begin position="514"/>
        <end position="560"/>
    </location>
</feature>
<keyword evidence="3" id="KW-0808">Transferase</keyword>
<keyword evidence="2" id="KW-0328">Glycosyltransferase</keyword>
<dbReference type="Proteomes" id="UP001055439">
    <property type="component" value="Chromosome 9"/>
</dbReference>
<evidence type="ECO:0000256" key="9">
    <source>
        <dbReference type="SAM" id="Phobius"/>
    </source>
</evidence>
<dbReference type="OrthoDB" id="20368at2759"/>
<dbReference type="GO" id="GO:0008270">
    <property type="term" value="F:zinc ion binding"/>
    <property type="evidence" value="ECO:0007669"/>
    <property type="project" value="UniProtKB-KW"/>
</dbReference>
<feature type="transmembrane region" description="Helical" evidence="9">
    <location>
        <begin position="40"/>
        <end position="60"/>
    </location>
</feature>
<comment type="similarity">
    <text evidence="1">Belongs to the glycosyltransferase GT106 family.</text>
</comment>
<gene>
    <name evidence="11" type="ORF">MUK42_14618</name>
</gene>
<dbReference type="Pfam" id="PF10250">
    <property type="entry name" value="O-FucT"/>
    <property type="match status" value="1"/>
</dbReference>
<keyword evidence="9" id="KW-0812">Transmembrane</keyword>
<evidence type="ECO:0000259" key="10">
    <source>
        <dbReference type="PROSITE" id="PS50157"/>
    </source>
</evidence>
<feature type="domain" description="C2H2-type" evidence="10">
    <location>
        <begin position="667"/>
        <end position="697"/>
    </location>
</feature>
<feature type="compositionally biased region" description="Acidic residues" evidence="8">
    <location>
        <begin position="794"/>
        <end position="803"/>
    </location>
</feature>
<organism evidence="11 12">
    <name type="scientific">Musa troglodytarum</name>
    <name type="common">fe'i banana</name>
    <dbReference type="NCBI Taxonomy" id="320322"/>
    <lineage>
        <taxon>Eukaryota</taxon>
        <taxon>Viridiplantae</taxon>
        <taxon>Streptophyta</taxon>
        <taxon>Embryophyta</taxon>
        <taxon>Tracheophyta</taxon>
        <taxon>Spermatophyta</taxon>
        <taxon>Magnoliopsida</taxon>
        <taxon>Liliopsida</taxon>
        <taxon>Zingiberales</taxon>
        <taxon>Musaceae</taxon>
        <taxon>Musa</taxon>
    </lineage>
</organism>
<dbReference type="Gene3D" id="3.40.50.11350">
    <property type="match status" value="1"/>
</dbReference>
<keyword evidence="5" id="KW-0119">Carbohydrate metabolism</keyword>
<feature type="domain" description="C2H2-type" evidence="10">
    <location>
        <begin position="594"/>
        <end position="623"/>
    </location>
</feature>
<dbReference type="InterPro" id="IPR024709">
    <property type="entry name" value="FucosylTrfase_pln"/>
</dbReference>
<proteinExistence type="inferred from homology"/>
<dbReference type="SUPFAM" id="SSF57667">
    <property type="entry name" value="beta-beta-alpha zinc fingers"/>
    <property type="match status" value="2"/>
</dbReference>
<keyword evidence="9" id="KW-1133">Transmembrane helix</keyword>
<evidence type="ECO:0000256" key="1">
    <source>
        <dbReference type="ARBA" id="ARBA00007737"/>
    </source>
</evidence>
<dbReference type="PANTHER" id="PTHR31288:SF22">
    <property type="entry name" value="O-FUCOSYLTRANSFERASE 9"/>
    <property type="match status" value="1"/>
</dbReference>
<evidence type="ECO:0000256" key="5">
    <source>
        <dbReference type="ARBA" id="ARBA00023277"/>
    </source>
</evidence>
<reference evidence="11" key="1">
    <citation type="submission" date="2022-05" db="EMBL/GenBank/DDBJ databases">
        <title>The Musa troglodytarum L. genome provides insights into the mechanism of non-climacteric behaviour and enrichment of carotenoids.</title>
        <authorList>
            <person name="Wang J."/>
        </authorList>
    </citation>
    <scope>NUCLEOTIDE SEQUENCE</scope>
    <source>
        <tissue evidence="11">Leaf</tissue>
    </source>
</reference>
<dbReference type="PROSITE" id="PS50157">
    <property type="entry name" value="ZINC_FINGER_C2H2_2"/>
    <property type="match status" value="2"/>
</dbReference>
<keyword evidence="9" id="KW-0472">Membrane</keyword>
<dbReference type="AlphaFoldDB" id="A0A9E7L8Y8"/>
<evidence type="ECO:0000256" key="7">
    <source>
        <dbReference type="PROSITE-ProRule" id="PRU00042"/>
    </source>
</evidence>
<evidence type="ECO:0000256" key="4">
    <source>
        <dbReference type="ARBA" id="ARBA00023253"/>
    </source>
</evidence>
<dbReference type="PROSITE" id="PS00028">
    <property type="entry name" value="ZINC_FINGER_C2H2_1"/>
    <property type="match status" value="2"/>
</dbReference>
<accession>A0A9E7L8Y8</accession>
<dbReference type="InterPro" id="IPR019378">
    <property type="entry name" value="GDP-Fuc_O-FucTrfase"/>
</dbReference>
<dbReference type="GO" id="GO:0006004">
    <property type="term" value="P:fucose metabolic process"/>
    <property type="evidence" value="ECO:0007669"/>
    <property type="project" value="UniProtKB-KW"/>
</dbReference>
<evidence type="ECO:0000313" key="12">
    <source>
        <dbReference type="Proteomes" id="UP001055439"/>
    </source>
</evidence>
<dbReference type="PANTHER" id="PTHR31288">
    <property type="entry name" value="O-FUCOSYLTRANSFERASE FAMILY PROTEIN"/>
    <property type="match status" value="1"/>
</dbReference>
<dbReference type="Gene3D" id="3.30.160.60">
    <property type="entry name" value="Classic Zinc Finger"/>
    <property type="match status" value="2"/>
</dbReference>
<name>A0A9E7L8Y8_9LILI</name>
<evidence type="ECO:0000313" key="11">
    <source>
        <dbReference type="EMBL" id="URE48772.1"/>
    </source>
</evidence>
<dbReference type="InterPro" id="IPR036236">
    <property type="entry name" value="Znf_C2H2_sf"/>
</dbReference>
<keyword evidence="7" id="KW-0862">Zinc</keyword>
<dbReference type="SMART" id="SM00355">
    <property type="entry name" value="ZnF_C2H2"/>
    <property type="match status" value="2"/>
</dbReference>
<feature type="compositionally biased region" description="Basic and acidic residues" evidence="8">
    <location>
        <begin position="530"/>
        <end position="542"/>
    </location>
</feature>
<feature type="compositionally biased region" description="Acidic residues" evidence="8">
    <location>
        <begin position="769"/>
        <end position="785"/>
    </location>
</feature>